<feature type="transmembrane region" description="Helical" evidence="1">
    <location>
        <begin position="7"/>
        <end position="28"/>
    </location>
</feature>
<feature type="transmembrane region" description="Helical" evidence="1">
    <location>
        <begin position="34"/>
        <end position="55"/>
    </location>
</feature>
<proteinExistence type="predicted"/>
<evidence type="ECO:0000313" key="2">
    <source>
        <dbReference type="EMBL" id="ADD27300.1"/>
    </source>
</evidence>
<name>A0A806CIZ4_MEIRD</name>
<organism evidence="2 3">
    <name type="scientific">Meiothermus ruber (strain ATCC 35948 / DSM 1279 / VKM B-1258 / 21)</name>
    <name type="common">Thermus ruber</name>
    <dbReference type="NCBI Taxonomy" id="504728"/>
    <lineage>
        <taxon>Bacteria</taxon>
        <taxon>Thermotogati</taxon>
        <taxon>Deinococcota</taxon>
        <taxon>Deinococci</taxon>
        <taxon>Thermales</taxon>
        <taxon>Thermaceae</taxon>
        <taxon>Meiothermus</taxon>
    </lineage>
</organism>
<evidence type="ECO:0000313" key="3">
    <source>
        <dbReference type="Proteomes" id="UP000006655"/>
    </source>
</evidence>
<keyword evidence="1" id="KW-0472">Membrane</keyword>
<keyword evidence="1" id="KW-1133">Transmembrane helix</keyword>
<gene>
    <name evidence="2" type="ordered locus">Mrub_0525</name>
</gene>
<dbReference type="AlphaFoldDB" id="A0A806CIZ4"/>
<dbReference type="Proteomes" id="UP000006655">
    <property type="component" value="Chromosome"/>
</dbReference>
<accession>A0A806CIZ4</accession>
<keyword evidence="3" id="KW-1185">Reference proteome</keyword>
<reference evidence="2 3" key="1">
    <citation type="journal article" date="2010" name="Stand. Genomic Sci.">
        <title>Complete genome sequence of Meiothermus ruber type strain (21).</title>
        <authorList>
            <person name="Tindall B.J."/>
            <person name="Sikorski J."/>
            <person name="Lucas S."/>
            <person name="Goltsman E."/>
            <person name="Copeland A."/>
            <person name="Glavina Del Rio T."/>
            <person name="Nolan M."/>
            <person name="Tice H."/>
            <person name="Cheng J.F."/>
            <person name="Han C."/>
            <person name="Pitluck S."/>
            <person name="Liolios K."/>
            <person name="Ivanova N."/>
            <person name="Mavromatis K."/>
            <person name="Ovchinnikova G."/>
            <person name="Pati A."/>
            <person name="Fahnrich R."/>
            <person name="Goodwin L."/>
            <person name="Chen A."/>
            <person name="Palaniappan K."/>
            <person name="Land M."/>
            <person name="Hauser L."/>
            <person name="Chang Y.J."/>
            <person name="Jeffries C.D."/>
            <person name="Rohde M."/>
            <person name="Goker M."/>
            <person name="Woyke T."/>
            <person name="Bristow J."/>
            <person name="Eisen J.A."/>
            <person name="Markowitz V."/>
            <person name="Hugenholtz P."/>
            <person name="Kyrpides N.C."/>
            <person name="Klenk H.P."/>
            <person name="Lapidus A."/>
        </authorList>
    </citation>
    <scope>NUCLEOTIDE SEQUENCE [LARGE SCALE GENOMIC DNA]</scope>
    <source>
        <strain evidence="3">ATCC 35948 / DSM 1279 / VKM B-1258 / 21</strain>
    </source>
</reference>
<dbReference type="RefSeq" id="WP_013012819.1">
    <property type="nucleotide sequence ID" value="NC_013946.1"/>
</dbReference>
<dbReference type="KEGG" id="mrb:Mrub_0525"/>
<keyword evidence="1" id="KW-0812">Transmembrane</keyword>
<dbReference type="EMBL" id="CP001743">
    <property type="protein sequence ID" value="ADD27300.1"/>
    <property type="molecule type" value="Genomic_DNA"/>
</dbReference>
<evidence type="ECO:0000256" key="1">
    <source>
        <dbReference type="SAM" id="Phobius"/>
    </source>
</evidence>
<sequence length="108" mass="11613">MERFVRIAGWVGVIVGLSGVVPGAFLLRGSMIEFGMVLLLLGVLVLWQAAALEELRATRAALSRMVLLMQRMSSNDATQISGYRMVPGDVTGSYGIVAEEENDAAANR</sequence>
<protein>
    <submittedName>
        <fullName evidence="2">Uncharacterized protein</fullName>
    </submittedName>
</protein>